<dbReference type="Pfam" id="PF13193">
    <property type="entry name" value="AMP-binding_C"/>
    <property type="match status" value="1"/>
</dbReference>
<keyword evidence="4" id="KW-1185">Reference proteome</keyword>
<dbReference type="GO" id="GO:0031956">
    <property type="term" value="F:medium-chain fatty acid-CoA ligase activity"/>
    <property type="evidence" value="ECO:0007669"/>
    <property type="project" value="TreeGrafter"/>
</dbReference>
<dbReference type="Gene3D" id="3.30.300.30">
    <property type="match status" value="1"/>
</dbReference>
<dbReference type="PANTHER" id="PTHR43201">
    <property type="entry name" value="ACYL-COA SYNTHETASE"/>
    <property type="match status" value="1"/>
</dbReference>
<evidence type="ECO:0000313" key="3">
    <source>
        <dbReference type="EMBL" id="CQD18760.1"/>
    </source>
</evidence>
<sequence>MGETLLDLLRARPRTSLAVVTPQMRWSTGELLERAAGAAAWLAGQPTEGALHIPLLVPSAPDALALTVAGAALGLPVAPLNPRSGPADLLPLLDPGLTPLVVVDEGSLADLVRSAGCQPVLLPSFPRLTTPLPIPADTDVALVLHTSGTTGVPKRVPGRHRELVARIRLLAGILGLTPASIVTAGSPLHHIAGLGQLLVGLGAGSAVAPLPGGAAAHWAELAVLGATHTILVPTMLHDLLERGALADAPLEVIQYGAAPMAPALVRRVIDSLPYVRLIQLYGQTEGSPLTWLDDGAHRAGTGLDTVGVALPGVELRLDGQEVVARAAHLFGAVDGAWLHTGDLGTFDEEGRLHLIGRAGDRIVRGGENVDPTEVEALITGHPSVHEVAIVGIPDERLGQRIRAYVVGDEVDFEEVRVWTRARTMGFKVPDEWVRIPELPRSPAGKVLRRALLT</sequence>
<dbReference type="RefSeq" id="WP_090422665.1">
    <property type="nucleotide sequence ID" value="NZ_CTEC01000002.1"/>
</dbReference>
<dbReference type="CDD" id="cd04433">
    <property type="entry name" value="AFD_class_I"/>
    <property type="match status" value="1"/>
</dbReference>
<dbReference type="PROSITE" id="PS00455">
    <property type="entry name" value="AMP_BINDING"/>
    <property type="match status" value="1"/>
</dbReference>
<dbReference type="Proteomes" id="UP000199601">
    <property type="component" value="Unassembled WGS sequence"/>
</dbReference>
<gene>
    <name evidence="3" type="ORF">BN000_04296</name>
</gene>
<evidence type="ECO:0000313" key="4">
    <source>
        <dbReference type="Proteomes" id="UP000199601"/>
    </source>
</evidence>
<proteinExistence type="predicted"/>
<dbReference type="PANTHER" id="PTHR43201:SF32">
    <property type="entry name" value="2-SUCCINYLBENZOATE--COA LIGASE, CHLOROPLASTIC_PEROXISOMAL"/>
    <property type="match status" value="1"/>
</dbReference>
<dbReference type="InterPro" id="IPR045851">
    <property type="entry name" value="AMP-bd_C_sf"/>
</dbReference>
<dbReference type="InterPro" id="IPR025110">
    <property type="entry name" value="AMP-bd_C"/>
</dbReference>
<dbReference type="SUPFAM" id="SSF56801">
    <property type="entry name" value="Acetyl-CoA synthetase-like"/>
    <property type="match status" value="1"/>
</dbReference>
<name>A0A0U1DLH9_9MYCO</name>
<dbReference type="Gene3D" id="3.40.50.12780">
    <property type="entry name" value="N-terminal domain of ligase-like"/>
    <property type="match status" value="1"/>
</dbReference>
<dbReference type="Pfam" id="PF00501">
    <property type="entry name" value="AMP-binding"/>
    <property type="match status" value="1"/>
</dbReference>
<dbReference type="AlphaFoldDB" id="A0A0U1DLH9"/>
<dbReference type="InterPro" id="IPR042099">
    <property type="entry name" value="ANL_N_sf"/>
</dbReference>
<feature type="domain" description="AMP-binding enzyme C-terminal" evidence="2">
    <location>
        <begin position="373"/>
        <end position="445"/>
    </location>
</feature>
<dbReference type="InterPro" id="IPR020845">
    <property type="entry name" value="AMP-binding_CS"/>
</dbReference>
<protein>
    <submittedName>
        <fullName evidence="3">Acyl-CoA synthase</fullName>
    </submittedName>
</protein>
<evidence type="ECO:0000259" key="1">
    <source>
        <dbReference type="Pfam" id="PF00501"/>
    </source>
</evidence>
<organism evidence="3 4">
    <name type="scientific">Mycobacterium europaeum</name>
    <dbReference type="NCBI Taxonomy" id="761804"/>
    <lineage>
        <taxon>Bacteria</taxon>
        <taxon>Bacillati</taxon>
        <taxon>Actinomycetota</taxon>
        <taxon>Actinomycetes</taxon>
        <taxon>Mycobacteriales</taxon>
        <taxon>Mycobacteriaceae</taxon>
        <taxon>Mycobacterium</taxon>
        <taxon>Mycobacterium simiae complex</taxon>
    </lineage>
</organism>
<dbReference type="GO" id="GO:0006631">
    <property type="term" value="P:fatty acid metabolic process"/>
    <property type="evidence" value="ECO:0007669"/>
    <property type="project" value="TreeGrafter"/>
</dbReference>
<accession>A0A0U1DLH9</accession>
<dbReference type="EMBL" id="CTEC01000002">
    <property type="protein sequence ID" value="CQD18760.1"/>
    <property type="molecule type" value="Genomic_DNA"/>
</dbReference>
<dbReference type="InterPro" id="IPR000873">
    <property type="entry name" value="AMP-dep_synth/lig_dom"/>
</dbReference>
<evidence type="ECO:0000259" key="2">
    <source>
        <dbReference type="Pfam" id="PF13193"/>
    </source>
</evidence>
<feature type="domain" description="AMP-dependent synthetase/ligase" evidence="1">
    <location>
        <begin position="15"/>
        <end position="317"/>
    </location>
</feature>
<reference evidence="4" key="1">
    <citation type="submission" date="2015-03" db="EMBL/GenBank/DDBJ databases">
        <authorList>
            <person name="Urmite Genomes"/>
        </authorList>
    </citation>
    <scope>NUCLEOTIDE SEQUENCE [LARGE SCALE GENOMIC DNA]</scope>
    <source>
        <strain evidence="4">CSUR P1344</strain>
    </source>
</reference>